<accession>A0A2N6VJM5</accession>
<dbReference type="AlphaFoldDB" id="A0A2N6VJM5"/>
<organism evidence="3 4">
    <name type="scientific">Brevibacterium paucivorans</name>
    <dbReference type="NCBI Taxonomy" id="170994"/>
    <lineage>
        <taxon>Bacteria</taxon>
        <taxon>Bacillati</taxon>
        <taxon>Actinomycetota</taxon>
        <taxon>Actinomycetes</taxon>
        <taxon>Micrococcales</taxon>
        <taxon>Brevibacteriaceae</taxon>
        <taxon>Brevibacterium</taxon>
    </lineage>
</organism>
<protein>
    <recommendedName>
        <fullName evidence="2">Lipoprotein LpqB C-terminal domain-containing protein</fullName>
    </recommendedName>
</protein>
<feature type="non-terminal residue" evidence="3">
    <location>
        <position position="88"/>
    </location>
</feature>
<comment type="caution">
    <text evidence="3">The sequence shown here is derived from an EMBL/GenBank/DDBJ whole genome shotgun (WGS) entry which is preliminary data.</text>
</comment>
<dbReference type="EMBL" id="PNHK01000191">
    <property type="protein sequence ID" value="PMD04287.1"/>
    <property type="molecule type" value="Genomic_DNA"/>
</dbReference>
<dbReference type="InterPro" id="IPR018910">
    <property type="entry name" value="LpqB_C"/>
</dbReference>
<feature type="region of interest" description="Disordered" evidence="1">
    <location>
        <begin position="1"/>
        <end position="21"/>
    </location>
</feature>
<reference evidence="3 4" key="1">
    <citation type="submission" date="2017-09" db="EMBL/GenBank/DDBJ databases">
        <title>Bacterial strain isolated from the female urinary microbiota.</title>
        <authorList>
            <person name="Thomas-White K."/>
            <person name="Kumar N."/>
            <person name="Forster S."/>
            <person name="Putonti C."/>
            <person name="Lawley T."/>
            <person name="Wolfe A.J."/>
        </authorList>
    </citation>
    <scope>NUCLEOTIDE SEQUENCE [LARGE SCALE GENOMIC DNA]</scope>
    <source>
        <strain evidence="3 4">UMB1301</strain>
    </source>
</reference>
<proteinExistence type="predicted"/>
<dbReference type="Pfam" id="PF10647">
    <property type="entry name" value="Gmad1"/>
    <property type="match status" value="1"/>
</dbReference>
<name>A0A2N6VJM5_9MICO</name>
<gene>
    <name evidence="3" type="ORF">CJ199_12945</name>
</gene>
<evidence type="ECO:0000256" key="1">
    <source>
        <dbReference type="SAM" id="MobiDB-lite"/>
    </source>
</evidence>
<sequence length="88" mass="9755">MSAATARSVPNSPKVSDKVLPAQSYDGNTYYYTNENRKQVARFSAEKDVETLITGKDFVSVSVDRFEWVYTAEAKSAEIRAVGKNGEL</sequence>
<feature type="domain" description="Lipoprotein LpqB C-terminal" evidence="2">
    <location>
        <begin position="18"/>
        <end position="83"/>
    </location>
</feature>
<evidence type="ECO:0000313" key="3">
    <source>
        <dbReference type="EMBL" id="PMD04287.1"/>
    </source>
</evidence>
<evidence type="ECO:0000259" key="2">
    <source>
        <dbReference type="Pfam" id="PF10647"/>
    </source>
</evidence>
<dbReference type="Proteomes" id="UP000235598">
    <property type="component" value="Unassembled WGS sequence"/>
</dbReference>
<evidence type="ECO:0000313" key="4">
    <source>
        <dbReference type="Proteomes" id="UP000235598"/>
    </source>
</evidence>